<evidence type="ECO:0000256" key="7">
    <source>
        <dbReference type="ARBA" id="ARBA00022842"/>
    </source>
</evidence>
<evidence type="ECO:0000256" key="4">
    <source>
        <dbReference type="ARBA" id="ARBA00022723"/>
    </source>
</evidence>
<organism evidence="14 15">
    <name type="scientific">'Catharanthus roseus' aster yellows phytoplasma</name>
    <dbReference type="NCBI Taxonomy" id="1193712"/>
    <lineage>
        <taxon>Bacteria</taxon>
        <taxon>Bacillati</taxon>
        <taxon>Mycoplasmatota</taxon>
        <taxon>Mollicutes</taxon>
        <taxon>Acholeplasmatales</taxon>
        <taxon>Acholeplasmataceae</taxon>
        <taxon>Candidatus Phytoplasma</taxon>
        <taxon>16SrI (Aster yellows group)</taxon>
    </lineage>
</organism>
<dbReference type="Gene3D" id="3.40.50.300">
    <property type="entry name" value="P-loop containing nucleotide triphosphate hydrolases"/>
    <property type="match status" value="1"/>
</dbReference>
<reference evidence="14 15" key="1">
    <citation type="submission" date="2019-02" db="EMBL/GenBank/DDBJ databases">
        <title>Draft Genome Sequence of Maize Bushy Stunt-like Phytoplasma group 16SrI-B (Aster yellows) in South Africa.</title>
        <authorList>
            <person name="Coetzee B."/>
            <person name="Douglas-Smit N."/>
            <person name="Maree H.J."/>
            <person name="Burger J.T."/>
            <person name="Kruger K."/>
            <person name="Pietersen G."/>
        </authorList>
    </citation>
    <scope>NUCLEOTIDE SEQUENCE [LARGE SCALE GENOMIC DNA]</scope>
    <source>
        <strain evidence="14 15">De Villa</strain>
    </source>
</reference>
<feature type="binding site" evidence="11">
    <location>
        <position position="466"/>
    </location>
    <ligand>
        <name>L-glutamine</name>
        <dbReference type="ChEBI" id="CHEBI:58359"/>
    </ligand>
</feature>
<evidence type="ECO:0000256" key="9">
    <source>
        <dbReference type="ARBA" id="ARBA00022975"/>
    </source>
</evidence>
<dbReference type="GO" id="GO:0005829">
    <property type="term" value="C:cytosol"/>
    <property type="evidence" value="ECO:0007669"/>
    <property type="project" value="TreeGrafter"/>
</dbReference>
<keyword evidence="8 11" id="KW-0315">Glutamine amidotransferase</keyword>
<proteinExistence type="inferred from homology"/>
<keyword evidence="9 11" id="KW-0665">Pyrimidine biosynthesis</keyword>
<feature type="binding site" evidence="11">
    <location>
        <position position="77"/>
    </location>
    <ligand>
        <name>Mg(2+)</name>
        <dbReference type="ChEBI" id="CHEBI:18420"/>
    </ligand>
</feature>
<comment type="catalytic activity">
    <reaction evidence="11">
        <text>UTP + NH4(+) + ATP = CTP + ADP + phosphate + 2 H(+)</text>
        <dbReference type="Rhea" id="RHEA:16597"/>
        <dbReference type="ChEBI" id="CHEBI:15378"/>
        <dbReference type="ChEBI" id="CHEBI:28938"/>
        <dbReference type="ChEBI" id="CHEBI:30616"/>
        <dbReference type="ChEBI" id="CHEBI:37563"/>
        <dbReference type="ChEBI" id="CHEBI:43474"/>
        <dbReference type="ChEBI" id="CHEBI:46398"/>
        <dbReference type="ChEBI" id="CHEBI:456216"/>
    </reaction>
</comment>
<comment type="similarity">
    <text evidence="2 11">Belongs to the CTP synthase family.</text>
</comment>
<evidence type="ECO:0000313" key="14">
    <source>
        <dbReference type="EMBL" id="QBF23743.1"/>
    </source>
</evidence>
<dbReference type="RefSeq" id="WP_130427452.1">
    <property type="nucleotide sequence ID" value="NZ_CP035949.1"/>
</dbReference>
<dbReference type="GO" id="GO:0019856">
    <property type="term" value="P:pyrimidine nucleobase biosynthetic process"/>
    <property type="evidence" value="ECO:0007669"/>
    <property type="project" value="TreeGrafter"/>
</dbReference>
<evidence type="ECO:0000256" key="3">
    <source>
        <dbReference type="ARBA" id="ARBA00022598"/>
    </source>
</evidence>
<evidence type="ECO:0000256" key="5">
    <source>
        <dbReference type="ARBA" id="ARBA00022741"/>
    </source>
</evidence>
<feature type="binding site" evidence="11">
    <location>
        <begin position="389"/>
        <end position="392"/>
    </location>
    <ligand>
        <name>L-glutamine</name>
        <dbReference type="ChEBI" id="CHEBI:58359"/>
    </ligand>
</feature>
<keyword evidence="15" id="KW-1185">Reference proteome</keyword>
<dbReference type="NCBIfam" id="TIGR00337">
    <property type="entry name" value="PyrG"/>
    <property type="match status" value="1"/>
</dbReference>
<accession>A0A4P6MBY7</accession>
<dbReference type="HAMAP" id="MF_01227">
    <property type="entry name" value="PyrG"/>
    <property type="match status" value="1"/>
</dbReference>
<dbReference type="InterPro" id="IPR029062">
    <property type="entry name" value="Class_I_gatase-like"/>
</dbReference>
<feature type="binding site" evidence="11">
    <location>
        <position position="147"/>
    </location>
    <ligand>
        <name>Mg(2+)</name>
        <dbReference type="ChEBI" id="CHEBI:18420"/>
    </ligand>
</feature>
<feature type="domain" description="CTP synthase N-terminal" evidence="13">
    <location>
        <begin position="9"/>
        <end position="273"/>
    </location>
</feature>
<feature type="active site" evidence="11">
    <location>
        <position position="514"/>
    </location>
</feature>
<dbReference type="NCBIfam" id="NF003792">
    <property type="entry name" value="PRK05380.1"/>
    <property type="match status" value="1"/>
</dbReference>
<feature type="binding site" evidence="11">
    <location>
        <position position="361"/>
    </location>
    <ligand>
        <name>L-glutamine</name>
        <dbReference type="ChEBI" id="CHEBI:58359"/>
    </ligand>
</feature>
<feature type="binding site" evidence="11">
    <location>
        <position position="77"/>
    </location>
    <ligand>
        <name>ATP</name>
        <dbReference type="ChEBI" id="CHEBI:30616"/>
    </ligand>
</feature>
<dbReference type="InterPro" id="IPR004468">
    <property type="entry name" value="CTP_synthase"/>
</dbReference>
<dbReference type="EMBL" id="CP035949">
    <property type="protein sequence ID" value="QBF23743.1"/>
    <property type="molecule type" value="Genomic_DNA"/>
</dbReference>
<gene>
    <name evidence="11" type="primary">pyrG</name>
    <name evidence="14" type="ORF">EXT02_00720</name>
</gene>
<dbReference type="Pfam" id="PF06418">
    <property type="entry name" value="CTP_synth_N"/>
    <property type="match status" value="1"/>
</dbReference>
<feature type="binding site" evidence="11">
    <location>
        <position position="412"/>
    </location>
    <ligand>
        <name>L-glutamine</name>
        <dbReference type="ChEBI" id="CHEBI:58359"/>
    </ligand>
</feature>
<dbReference type="FunFam" id="3.40.50.880:FF:000002">
    <property type="entry name" value="CTP synthase"/>
    <property type="match status" value="1"/>
</dbReference>
<dbReference type="Proteomes" id="UP000289726">
    <property type="component" value="Chromosome"/>
</dbReference>
<feature type="binding site" evidence="11">
    <location>
        <begin position="194"/>
        <end position="199"/>
    </location>
    <ligand>
        <name>CTP</name>
        <dbReference type="ChEBI" id="CHEBI:37563"/>
        <note>allosteric inhibitor</note>
    </ligand>
</feature>
<dbReference type="EC" id="6.3.4.2" evidence="11"/>
<feature type="active site" description="Nucleophile; for glutamine hydrolysis" evidence="11">
    <location>
        <position position="388"/>
    </location>
</feature>
<comment type="activity regulation">
    <text evidence="11">Allosterically activated by GTP, when glutamine is the substrate; GTP has no effect on the reaction when ammonia is the substrate. The allosteric effector GTP functions by stabilizing the protein conformation that binds the tetrahedral intermediate(s) formed during glutamine hydrolysis. Inhibited by the product CTP, via allosteric rather than competitive inhibition.</text>
</comment>
<dbReference type="PANTHER" id="PTHR11550">
    <property type="entry name" value="CTP SYNTHASE"/>
    <property type="match status" value="1"/>
</dbReference>
<evidence type="ECO:0000259" key="13">
    <source>
        <dbReference type="Pfam" id="PF06418"/>
    </source>
</evidence>
<feature type="region of interest" description="Amidoligase domain" evidence="11">
    <location>
        <begin position="1"/>
        <end position="273"/>
    </location>
</feature>
<dbReference type="InterPro" id="IPR027417">
    <property type="entry name" value="P-loop_NTPase"/>
</dbReference>
<feature type="binding site" evidence="11">
    <location>
        <begin position="20"/>
        <end position="25"/>
    </location>
    <ligand>
        <name>ATP</name>
        <dbReference type="ChEBI" id="CHEBI:30616"/>
    </ligand>
</feature>
<dbReference type="SUPFAM" id="SSF52317">
    <property type="entry name" value="Class I glutamine amidotransferase-like"/>
    <property type="match status" value="1"/>
</dbReference>
<dbReference type="GO" id="GO:0044210">
    <property type="term" value="P:'de novo' CTP biosynthetic process"/>
    <property type="evidence" value="ECO:0007669"/>
    <property type="project" value="UniProtKB-UniRule"/>
</dbReference>
<dbReference type="GO" id="GO:0003883">
    <property type="term" value="F:CTP synthase activity"/>
    <property type="evidence" value="ECO:0007669"/>
    <property type="project" value="UniProtKB-UniRule"/>
</dbReference>
<comment type="pathway">
    <text evidence="1 11">Pyrimidine metabolism; CTP biosynthesis via de novo pathway; CTP from UDP: step 2/2.</text>
</comment>
<feature type="binding site" evidence="11">
    <location>
        <position position="248"/>
    </location>
    <ligand>
        <name>ATP</name>
        <dbReference type="ChEBI" id="CHEBI:30616"/>
    </ligand>
</feature>
<feature type="domain" description="Glutamine amidotransferase" evidence="12">
    <location>
        <begin position="309"/>
        <end position="531"/>
    </location>
</feature>
<dbReference type="AlphaFoldDB" id="A0A4P6MBY7"/>
<evidence type="ECO:0000256" key="1">
    <source>
        <dbReference type="ARBA" id="ARBA00005171"/>
    </source>
</evidence>
<keyword evidence="4 11" id="KW-0479">Metal-binding</keyword>
<dbReference type="CDD" id="cd03113">
    <property type="entry name" value="CTPS_N"/>
    <property type="match status" value="1"/>
</dbReference>
<evidence type="ECO:0000256" key="10">
    <source>
        <dbReference type="ARBA" id="ARBA00047781"/>
    </source>
</evidence>
<dbReference type="PANTHER" id="PTHR11550:SF0">
    <property type="entry name" value="CTP SYNTHASE-RELATED"/>
    <property type="match status" value="1"/>
</dbReference>
<keyword evidence="3 11" id="KW-0436">Ligase</keyword>
<dbReference type="SUPFAM" id="SSF52540">
    <property type="entry name" value="P-loop containing nucleoside triphosphate hydrolases"/>
    <property type="match status" value="1"/>
</dbReference>
<feature type="binding site" evidence="11">
    <location>
        <position position="19"/>
    </location>
    <ligand>
        <name>UTP</name>
        <dbReference type="ChEBI" id="CHEBI:46398"/>
    </ligand>
</feature>
<feature type="binding site" evidence="11">
    <location>
        <position position="60"/>
    </location>
    <ligand>
        <name>L-glutamine</name>
        <dbReference type="ChEBI" id="CHEBI:58359"/>
    </ligand>
</feature>
<comment type="miscellaneous">
    <text evidence="11">CTPSs have evolved a hybrid strategy for distinguishing between UTP and CTP. The overlapping regions of the product feedback inhibitory and substrate sites recognize a common feature in both compounds, the triphosphate moiety. To differentiate isosteric substrate and product pyrimidine rings, an additional pocket far from the expected kinase/ligase catalytic site, specifically recognizes the cytosine and ribose portions of the product inhibitor.</text>
</comment>
<evidence type="ECO:0000256" key="11">
    <source>
        <dbReference type="HAMAP-Rule" id="MF_01227"/>
    </source>
</evidence>
<feature type="binding site" evidence="11">
    <location>
        <position position="230"/>
    </location>
    <ligand>
        <name>CTP</name>
        <dbReference type="ChEBI" id="CHEBI:37563"/>
        <note>allosteric inhibitor</note>
    </ligand>
</feature>
<dbReference type="FunFam" id="3.40.50.300:FF:000009">
    <property type="entry name" value="CTP synthase"/>
    <property type="match status" value="1"/>
</dbReference>
<feature type="binding site" evidence="11">
    <location>
        <position position="230"/>
    </location>
    <ligand>
        <name>UTP</name>
        <dbReference type="ChEBI" id="CHEBI:46398"/>
    </ligand>
</feature>
<dbReference type="InterPro" id="IPR017456">
    <property type="entry name" value="CTP_synthase_N"/>
</dbReference>
<feature type="active site" evidence="11">
    <location>
        <position position="512"/>
    </location>
</feature>
<comment type="subunit">
    <text evidence="11">Homotetramer.</text>
</comment>
<comment type="catalytic activity">
    <reaction evidence="11">
        <text>L-glutamine + H2O = L-glutamate + NH4(+)</text>
        <dbReference type="Rhea" id="RHEA:15889"/>
        <dbReference type="ChEBI" id="CHEBI:15377"/>
        <dbReference type="ChEBI" id="CHEBI:28938"/>
        <dbReference type="ChEBI" id="CHEBI:29985"/>
        <dbReference type="ChEBI" id="CHEBI:58359"/>
    </reaction>
</comment>
<keyword evidence="5 11" id="KW-0547">Nucleotide-binding</keyword>
<evidence type="ECO:0000256" key="8">
    <source>
        <dbReference type="ARBA" id="ARBA00022962"/>
    </source>
</evidence>
<dbReference type="GO" id="GO:0005524">
    <property type="term" value="F:ATP binding"/>
    <property type="evidence" value="ECO:0007669"/>
    <property type="project" value="UniProtKB-KW"/>
</dbReference>
<dbReference type="Pfam" id="PF00117">
    <property type="entry name" value="GATase"/>
    <property type="match status" value="1"/>
</dbReference>
<evidence type="ECO:0000259" key="12">
    <source>
        <dbReference type="Pfam" id="PF00117"/>
    </source>
</evidence>
<evidence type="ECO:0000256" key="2">
    <source>
        <dbReference type="ARBA" id="ARBA00007533"/>
    </source>
</evidence>
<comment type="function">
    <text evidence="11">Catalyzes the ATP-dependent amination of UTP to CTP with either L-glutamine or ammonia as the source of nitrogen. Regulates intracellular CTP levels through interactions with the four ribonucleotide triphosphates.</text>
</comment>
<feature type="binding site" evidence="11">
    <location>
        <begin position="194"/>
        <end position="199"/>
    </location>
    <ligand>
        <name>UTP</name>
        <dbReference type="ChEBI" id="CHEBI:46398"/>
    </ligand>
</feature>
<evidence type="ECO:0000313" key="15">
    <source>
        <dbReference type="Proteomes" id="UP000289726"/>
    </source>
</evidence>
<dbReference type="UniPathway" id="UPA00159">
    <property type="reaction ID" value="UER00277"/>
</dbReference>
<feature type="binding site" evidence="11">
    <location>
        <position position="19"/>
    </location>
    <ligand>
        <name>CTP</name>
        <dbReference type="ChEBI" id="CHEBI:37563"/>
        <note>allosteric inhibitor</note>
    </ligand>
</feature>
<comment type="caution">
    <text evidence="11">Lacks conserved residue(s) required for the propagation of feature annotation.</text>
</comment>
<comment type="catalytic activity">
    <reaction evidence="10 11">
        <text>UTP + L-glutamine + ATP + H2O = CTP + L-glutamate + ADP + phosphate + 2 H(+)</text>
        <dbReference type="Rhea" id="RHEA:26426"/>
        <dbReference type="ChEBI" id="CHEBI:15377"/>
        <dbReference type="ChEBI" id="CHEBI:15378"/>
        <dbReference type="ChEBI" id="CHEBI:29985"/>
        <dbReference type="ChEBI" id="CHEBI:30616"/>
        <dbReference type="ChEBI" id="CHEBI:37563"/>
        <dbReference type="ChEBI" id="CHEBI:43474"/>
        <dbReference type="ChEBI" id="CHEBI:46398"/>
        <dbReference type="ChEBI" id="CHEBI:58359"/>
        <dbReference type="ChEBI" id="CHEBI:456216"/>
        <dbReference type="EC" id="6.3.4.2"/>
    </reaction>
</comment>
<dbReference type="InterPro" id="IPR017926">
    <property type="entry name" value="GATASE"/>
</dbReference>
<dbReference type="InterPro" id="IPR033828">
    <property type="entry name" value="GATase1_CTP_Synthase"/>
</dbReference>
<keyword evidence="7 11" id="KW-0460">Magnesium</keyword>
<sequence length="540" mass="61199">MNNKDLKTKFIFITGGVVSSLGKGITAASIGQILKNRGLKVSIQKLDPYINIDPGTMSPYQHGEVFVTDDGAETDLDLGHYERFLDENMSKKSNVTAGQIYQSVINKEREGKYLGKTVQVIPHITEEIKQKLIDAALFHKSDVVIVEIGGTVGDIESSPFLEAIRQVRFDFGYHNVLYLHTTLVPYLKKAQEIKTKPTQHSVKELRALGIQPQILVLRSEVPINQETKNKIAALCDINPQAIFEALDVDILYQMILNLHHQGIDDFILQHLKLTNFSNADLKSWQQLITRIQNLEKKVVIALVGKYIVLHDAYLSIIEALKHASYQYNCKLEIKWIDAEKVTPDNISSLLEDYDGILVPYGFGNRAIEGKILAINYARTNNIPFFGICLGMQLAVIEYARNVLHLQGANSLEVDEKTPHPVITKKIVDSNLGGTLRLGSYPCHLKANTKSKAIYNQEIIYERHRHRFEMNPHYVALFEKNNDFVVSGINQEQKLCEIVELKSHPWFIAVQFHPEFLSRPLKPHPLFKGFVEASLLNQKNK</sequence>
<keyword evidence="6 11" id="KW-0067">ATP-binding</keyword>
<dbReference type="PROSITE" id="PS51273">
    <property type="entry name" value="GATASE_TYPE_1"/>
    <property type="match status" value="1"/>
</dbReference>
<dbReference type="GO" id="GO:0046872">
    <property type="term" value="F:metal ion binding"/>
    <property type="evidence" value="ECO:0007669"/>
    <property type="project" value="UniProtKB-KW"/>
</dbReference>
<dbReference type="GO" id="GO:0097268">
    <property type="term" value="C:cytoophidium"/>
    <property type="evidence" value="ECO:0007669"/>
    <property type="project" value="UniProtKB-ARBA"/>
</dbReference>
<protein>
    <recommendedName>
        <fullName evidence="11">CTP synthase</fullName>
        <ecNumber evidence="11">6.3.4.2</ecNumber>
    </recommendedName>
    <alternativeName>
        <fullName evidence="11">Cytidine 5'-triphosphate synthase</fullName>
    </alternativeName>
    <alternativeName>
        <fullName evidence="11">Cytidine triphosphate synthetase</fullName>
        <shortName evidence="11">CTP synthetase</shortName>
        <shortName evidence="11">CTPS</shortName>
    </alternativeName>
    <alternativeName>
        <fullName evidence="11">UTP--ammonia ligase</fullName>
    </alternativeName>
</protein>
<dbReference type="Gene3D" id="3.40.50.880">
    <property type="match status" value="1"/>
</dbReference>
<name>A0A4P6MBY7_9MOLU</name>
<dbReference type="GO" id="GO:0004359">
    <property type="term" value="F:glutaminase activity"/>
    <property type="evidence" value="ECO:0007669"/>
    <property type="project" value="RHEA"/>
</dbReference>
<evidence type="ECO:0000256" key="6">
    <source>
        <dbReference type="ARBA" id="ARBA00022840"/>
    </source>
</evidence>
<feature type="binding site" evidence="11">
    <location>
        <begin position="154"/>
        <end position="156"/>
    </location>
    <ligand>
        <name>CTP</name>
        <dbReference type="ChEBI" id="CHEBI:37563"/>
        <note>allosteric inhibitor</note>
    </ligand>
</feature>
<dbReference type="GO" id="GO:0042802">
    <property type="term" value="F:identical protein binding"/>
    <property type="evidence" value="ECO:0007669"/>
    <property type="project" value="TreeGrafter"/>
</dbReference>
<dbReference type="CDD" id="cd01746">
    <property type="entry name" value="GATase1_CTP_Synthase"/>
    <property type="match status" value="1"/>
</dbReference>